<dbReference type="InterPro" id="IPR039387">
    <property type="entry name" value="3_4-PCD"/>
</dbReference>
<dbReference type="RefSeq" id="WP_109871506.1">
    <property type="nucleotide sequence ID" value="NZ_QGNA01000003.1"/>
</dbReference>
<organism evidence="6 7">
    <name type="scientific">Falsiroseomonas bella</name>
    <dbReference type="NCBI Taxonomy" id="2184016"/>
    <lineage>
        <taxon>Bacteria</taxon>
        <taxon>Pseudomonadati</taxon>
        <taxon>Pseudomonadota</taxon>
        <taxon>Alphaproteobacteria</taxon>
        <taxon>Acetobacterales</taxon>
        <taxon>Roseomonadaceae</taxon>
        <taxon>Falsiroseomonas</taxon>
    </lineage>
</organism>
<dbReference type="OrthoDB" id="9805815at2"/>
<keyword evidence="3" id="KW-0560">Oxidoreductase</keyword>
<evidence type="ECO:0000259" key="5">
    <source>
        <dbReference type="PROSITE" id="PS00083"/>
    </source>
</evidence>
<feature type="chain" id="PRO_5016253006" evidence="4">
    <location>
        <begin position="27"/>
        <end position="205"/>
    </location>
</feature>
<dbReference type="EMBL" id="QGNA01000003">
    <property type="protein sequence ID" value="PWS36713.1"/>
    <property type="molecule type" value="Genomic_DNA"/>
</dbReference>
<dbReference type="GO" id="GO:0008199">
    <property type="term" value="F:ferric iron binding"/>
    <property type="evidence" value="ECO:0007669"/>
    <property type="project" value="InterPro"/>
</dbReference>
<keyword evidence="7" id="KW-1185">Reference proteome</keyword>
<dbReference type="PANTHER" id="PTHR33711:SF10">
    <property type="entry name" value="INTRADIOL RING-CLEAVAGE DIOXYGENASES DOMAIN-CONTAINING PROTEIN"/>
    <property type="match status" value="1"/>
</dbReference>
<sequence>MILSRPALLRRSLLVMPALAALPAQAQGLRTPRQAEGPYYPAAIPADADADLLRVAGQAAPARGIPLLLTGVVRSADGSGLAGAVIEIWQADAQGIYLHPRDPRQAQRDSGFQGYGRAVADGAGRYAFRTIRPGLYPGRTPHIHLRAQPAGGGAGLTTQVYFPGEPRNETDGLLRRVAPESRALLMARVTPVDGGQRAEFDVFVA</sequence>
<evidence type="ECO:0000256" key="1">
    <source>
        <dbReference type="ARBA" id="ARBA00007825"/>
    </source>
</evidence>
<dbReference type="PANTHER" id="PTHR33711">
    <property type="entry name" value="DIOXYGENASE, PUTATIVE (AFU_ORTHOLOGUE AFUA_2G02910)-RELATED"/>
    <property type="match status" value="1"/>
</dbReference>
<dbReference type="PROSITE" id="PS00083">
    <property type="entry name" value="INTRADIOL_DIOXYGENAS"/>
    <property type="match status" value="1"/>
</dbReference>
<accession>A0A317FDV2</accession>
<dbReference type="GO" id="GO:0018578">
    <property type="term" value="F:protocatechuate 3,4-dioxygenase activity"/>
    <property type="evidence" value="ECO:0007669"/>
    <property type="project" value="InterPro"/>
</dbReference>
<dbReference type="InterPro" id="IPR000627">
    <property type="entry name" value="Intradiol_dOase_C"/>
</dbReference>
<dbReference type="InterPro" id="IPR015889">
    <property type="entry name" value="Intradiol_dOase_core"/>
</dbReference>
<evidence type="ECO:0000256" key="4">
    <source>
        <dbReference type="SAM" id="SignalP"/>
    </source>
</evidence>
<keyword evidence="2 6" id="KW-0223">Dioxygenase</keyword>
<dbReference type="Proteomes" id="UP000245765">
    <property type="component" value="Unassembled WGS sequence"/>
</dbReference>
<keyword evidence="4" id="KW-0732">Signal</keyword>
<evidence type="ECO:0000313" key="7">
    <source>
        <dbReference type="Proteomes" id="UP000245765"/>
    </source>
</evidence>
<dbReference type="Gene3D" id="2.60.130.10">
    <property type="entry name" value="Aromatic compound dioxygenase"/>
    <property type="match status" value="1"/>
</dbReference>
<comment type="caution">
    <text evidence="6">The sequence shown here is derived from an EMBL/GenBank/DDBJ whole genome shotgun (WGS) entry which is preliminary data.</text>
</comment>
<dbReference type="SUPFAM" id="SSF49482">
    <property type="entry name" value="Aromatic compound dioxygenase"/>
    <property type="match status" value="1"/>
</dbReference>
<evidence type="ECO:0000256" key="2">
    <source>
        <dbReference type="ARBA" id="ARBA00022964"/>
    </source>
</evidence>
<dbReference type="Pfam" id="PF00775">
    <property type="entry name" value="Dioxygenase_C"/>
    <property type="match status" value="1"/>
</dbReference>
<comment type="similarity">
    <text evidence="1">Belongs to the intradiol ring-cleavage dioxygenase family.</text>
</comment>
<feature type="domain" description="Intradiol ring-cleavage dioxygenases" evidence="5">
    <location>
        <begin position="69"/>
        <end position="97"/>
    </location>
</feature>
<evidence type="ECO:0000313" key="6">
    <source>
        <dbReference type="EMBL" id="PWS36713.1"/>
    </source>
</evidence>
<dbReference type="InterPro" id="IPR050770">
    <property type="entry name" value="Intradiol_RC_Dioxygenase"/>
</dbReference>
<dbReference type="AlphaFoldDB" id="A0A317FDV2"/>
<gene>
    <name evidence="6" type="ORF">DFH01_16410</name>
</gene>
<name>A0A317FDV2_9PROT</name>
<feature type="signal peptide" evidence="4">
    <location>
        <begin position="1"/>
        <end position="26"/>
    </location>
</feature>
<protein>
    <submittedName>
        <fullName evidence="6">Intradiol ring-cleavage dioxygenase</fullName>
    </submittedName>
</protein>
<proteinExistence type="inferred from homology"/>
<dbReference type="CDD" id="cd03459">
    <property type="entry name" value="3_4-PCD"/>
    <property type="match status" value="1"/>
</dbReference>
<evidence type="ECO:0000256" key="3">
    <source>
        <dbReference type="ARBA" id="ARBA00023002"/>
    </source>
</evidence>
<reference evidence="7" key="1">
    <citation type="submission" date="2018-05" db="EMBL/GenBank/DDBJ databases">
        <authorList>
            <person name="Du Z."/>
            <person name="Wang X."/>
        </authorList>
    </citation>
    <scope>NUCLEOTIDE SEQUENCE [LARGE SCALE GENOMIC DNA]</scope>
    <source>
        <strain evidence="7">CQN31</strain>
    </source>
</reference>